<dbReference type="Gene3D" id="1.20.5.340">
    <property type="match status" value="1"/>
</dbReference>
<sequence length="98" mass="11159">MEAILQQLLEGQGRLFEELQDIKREQIEQSQELNGIKEQLDNMQGQLAENTRFIAALSQDVARTATREDINTLSASIEALNTRLFKQESELILLKTAK</sequence>
<evidence type="ECO:0000313" key="1">
    <source>
        <dbReference type="EMBL" id="SFM24476.1"/>
    </source>
</evidence>
<accession>A0A1I4PA79</accession>
<proteinExistence type="predicted"/>
<keyword evidence="2" id="KW-1185">Reference proteome</keyword>
<name>A0A1I4PA79_9FIRM</name>
<dbReference type="OrthoDB" id="1685197at2"/>
<organism evidence="1 2">
    <name type="scientific">Pelosinus propionicus DSM 13327</name>
    <dbReference type="NCBI Taxonomy" id="1123291"/>
    <lineage>
        <taxon>Bacteria</taxon>
        <taxon>Bacillati</taxon>
        <taxon>Bacillota</taxon>
        <taxon>Negativicutes</taxon>
        <taxon>Selenomonadales</taxon>
        <taxon>Sporomusaceae</taxon>
        <taxon>Pelosinus</taxon>
    </lineage>
</organism>
<dbReference type="AlphaFoldDB" id="A0A1I4PA79"/>
<reference evidence="2" key="1">
    <citation type="submission" date="2016-10" db="EMBL/GenBank/DDBJ databases">
        <authorList>
            <person name="Varghese N."/>
            <person name="Submissions S."/>
        </authorList>
    </citation>
    <scope>NUCLEOTIDE SEQUENCE [LARGE SCALE GENOMIC DNA]</scope>
    <source>
        <strain evidence="2">DSM 13327</strain>
    </source>
</reference>
<dbReference type="Proteomes" id="UP000199520">
    <property type="component" value="Unassembled WGS sequence"/>
</dbReference>
<dbReference type="EMBL" id="FOTS01000060">
    <property type="protein sequence ID" value="SFM24476.1"/>
    <property type="molecule type" value="Genomic_DNA"/>
</dbReference>
<evidence type="ECO:0000313" key="2">
    <source>
        <dbReference type="Proteomes" id="UP000199520"/>
    </source>
</evidence>
<dbReference type="RefSeq" id="WP_090943054.1">
    <property type="nucleotide sequence ID" value="NZ_FOTS01000060.1"/>
</dbReference>
<protein>
    <submittedName>
        <fullName evidence="1">Uncharacterized protein</fullName>
    </submittedName>
</protein>
<gene>
    <name evidence="1" type="ORF">SAMN04490355_10609</name>
</gene>